<accession>A0ABW6WYT4</accession>
<keyword evidence="9" id="KW-1185">Reference proteome</keyword>
<evidence type="ECO:0000313" key="9">
    <source>
        <dbReference type="Proteomes" id="UP001602245"/>
    </source>
</evidence>
<reference evidence="8 9" key="1">
    <citation type="submission" date="2024-10" db="EMBL/GenBank/DDBJ databases">
        <title>The Natural Products Discovery Center: Release of the First 8490 Sequenced Strains for Exploring Actinobacteria Biosynthetic Diversity.</title>
        <authorList>
            <person name="Kalkreuter E."/>
            <person name="Kautsar S.A."/>
            <person name="Yang D."/>
            <person name="Bader C.D."/>
            <person name="Teijaro C.N."/>
            <person name="Fluegel L."/>
            <person name="Davis C.M."/>
            <person name="Simpson J.R."/>
            <person name="Lauterbach L."/>
            <person name="Steele A.D."/>
            <person name="Gui C."/>
            <person name="Meng S."/>
            <person name="Li G."/>
            <person name="Viehrig K."/>
            <person name="Ye F."/>
            <person name="Su P."/>
            <person name="Kiefer A.F."/>
            <person name="Nichols A."/>
            <person name="Cepeda A.J."/>
            <person name="Yan W."/>
            <person name="Fan B."/>
            <person name="Jiang Y."/>
            <person name="Adhikari A."/>
            <person name="Zheng C.-J."/>
            <person name="Schuster L."/>
            <person name="Cowan T.M."/>
            <person name="Smanski M.J."/>
            <person name="Chevrette M.G."/>
            <person name="De Carvalho L.P.S."/>
            <person name="Shen B."/>
        </authorList>
    </citation>
    <scope>NUCLEOTIDE SEQUENCE [LARGE SCALE GENOMIC DNA]</scope>
    <source>
        <strain evidence="8 9">NPDC000087</strain>
    </source>
</reference>
<gene>
    <name evidence="8" type="ORF">ACFY35_48855</name>
</gene>
<protein>
    <submittedName>
        <fullName evidence="8">ABC transporter permease</fullName>
    </submittedName>
</protein>
<keyword evidence="4 6" id="KW-1133">Transmembrane helix</keyword>
<proteinExistence type="predicted"/>
<feature type="domain" description="ABC3 transporter permease C-terminal" evidence="7">
    <location>
        <begin position="93"/>
        <end position="208"/>
    </location>
</feature>
<dbReference type="RefSeq" id="WP_020511903.1">
    <property type="nucleotide sequence ID" value="NZ_JBIAZU010000011.1"/>
</dbReference>
<feature type="transmembrane region" description="Helical" evidence="6">
    <location>
        <begin position="133"/>
        <end position="158"/>
    </location>
</feature>
<keyword evidence="3 6" id="KW-0812">Transmembrane</keyword>
<evidence type="ECO:0000256" key="3">
    <source>
        <dbReference type="ARBA" id="ARBA00022692"/>
    </source>
</evidence>
<evidence type="ECO:0000256" key="4">
    <source>
        <dbReference type="ARBA" id="ARBA00022989"/>
    </source>
</evidence>
<evidence type="ECO:0000313" key="8">
    <source>
        <dbReference type="EMBL" id="MFF5297391.1"/>
    </source>
</evidence>
<comment type="subcellular location">
    <subcellularLocation>
        <location evidence="1">Cell membrane</location>
        <topology evidence="1">Multi-pass membrane protein</topology>
    </subcellularLocation>
</comment>
<dbReference type="Proteomes" id="UP001602245">
    <property type="component" value="Unassembled WGS sequence"/>
</dbReference>
<evidence type="ECO:0000256" key="1">
    <source>
        <dbReference type="ARBA" id="ARBA00004651"/>
    </source>
</evidence>
<keyword evidence="2" id="KW-1003">Cell membrane</keyword>
<feature type="transmembrane region" description="Helical" evidence="6">
    <location>
        <begin position="187"/>
        <end position="212"/>
    </location>
</feature>
<evidence type="ECO:0000256" key="5">
    <source>
        <dbReference type="ARBA" id="ARBA00023136"/>
    </source>
</evidence>
<evidence type="ECO:0000256" key="2">
    <source>
        <dbReference type="ARBA" id="ARBA00022475"/>
    </source>
</evidence>
<dbReference type="Pfam" id="PF02687">
    <property type="entry name" value="FtsX"/>
    <property type="match status" value="1"/>
</dbReference>
<dbReference type="PANTHER" id="PTHR30572:SF17">
    <property type="entry name" value="ABC3 TRANSPORTER PERMEASE PROTEIN DOMAIN-CONTAINING PROTEIN"/>
    <property type="match status" value="1"/>
</dbReference>
<keyword evidence="5 6" id="KW-0472">Membrane</keyword>
<name>A0ABW6WYT4_9ACTN</name>
<sequence>MTVSGHRIPLRIVGEVFSTRNQGMQVFTDLRTLTAVLPGATPFEYRVAVAFGVDVVAYTNNLDSALRSLGLSAAVNAAGHSSTLLALNTLTVFLTVLLVAVAALGILNAVVLQTRERVRELGVHKAIGMTPRQAVAVVLSSVILVGLVGGLVGVPAGVALHRVLMPAMAGSAGIRLPHALLEVYQPWLLAVLAAGGLLIAIVGALLPAGWAARLRTATALRTE</sequence>
<comment type="caution">
    <text evidence="8">The sequence shown here is derived from an EMBL/GenBank/DDBJ whole genome shotgun (WGS) entry which is preliminary data.</text>
</comment>
<dbReference type="InterPro" id="IPR003838">
    <property type="entry name" value="ABC3_permease_C"/>
</dbReference>
<dbReference type="InterPro" id="IPR050250">
    <property type="entry name" value="Macrolide_Exporter_MacB"/>
</dbReference>
<feature type="transmembrane region" description="Helical" evidence="6">
    <location>
        <begin position="90"/>
        <end position="112"/>
    </location>
</feature>
<dbReference type="PANTHER" id="PTHR30572">
    <property type="entry name" value="MEMBRANE COMPONENT OF TRANSPORTER-RELATED"/>
    <property type="match status" value="1"/>
</dbReference>
<dbReference type="EMBL" id="JBIAZU010000011">
    <property type="protein sequence ID" value="MFF5297391.1"/>
    <property type="molecule type" value="Genomic_DNA"/>
</dbReference>
<evidence type="ECO:0000256" key="6">
    <source>
        <dbReference type="SAM" id="Phobius"/>
    </source>
</evidence>
<organism evidence="8 9">
    <name type="scientific">Paractinoplanes globisporus</name>
    <dbReference type="NCBI Taxonomy" id="113565"/>
    <lineage>
        <taxon>Bacteria</taxon>
        <taxon>Bacillati</taxon>
        <taxon>Actinomycetota</taxon>
        <taxon>Actinomycetes</taxon>
        <taxon>Micromonosporales</taxon>
        <taxon>Micromonosporaceae</taxon>
        <taxon>Paractinoplanes</taxon>
    </lineage>
</organism>
<evidence type="ECO:0000259" key="7">
    <source>
        <dbReference type="Pfam" id="PF02687"/>
    </source>
</evidence>